<name>A0A5E4PDW1_9COXI</name>
<proteinExistence type="predicted"/>
<reference evidence="2 3" key="1">
    <citation type="submission" date="2019-08" db="EMBL/GenBank/DDBJ databases">
        <authorList>
            <person name="Guy L."/>
        </authorList>
    </citation>
    <scope>NUCLEOTIDE SEQUENCE [LARGE SCALE GENOMIC DNA]</scope>
    <source>
        <strain evidence="2 3">SGT-108</strain>
    </source>
</reference>
<gene>
    <name evidence="2" type="ORF">AQUSIP_02580</name>
</gene>
<accession>A0A5E4PDW1</accession>
<dbReference type="Proteomes" id="UP000324194">
    <property type="component" value="Chromosome 1"/>
</dbReference>
<feature type="region of interest" description="Disordered" evidence="1">
    <location>
        <begin position="1"/>
        <end position="21"/>
    </location>
</feature>
<evidence type="ECO:0000256" key="1">
    <source>
        <dbReference type="SAM" id="MobiDB-lite"/>
    </source>
</evidence>
<protein>
    <submittedName>
        <fullName evidence="2">Uncharacterized protein</fullName>
    </submittedName>
</protein>
<dbReference type="AlphaFoldDB" id="A0A5E4PDW1"/>
<evidence type="ECO:0000313" key="3">
    <source>
        <dbReference type="Proteomes" id="UP000324194"/>
    </source>
</evidence>
<keyword evidence="3" id="KW-1185">Reference proteome</keyword>
<evidence type="ECO:0000313" key="2">
    <source>
        <dbReference type="EMBL" id="VVC74984.1"/>
    </source>
</evidence>
<sequence length="65" mass="7112">MFRKPQSSEISSRASEIPEAKKACEKKSAYLGFVFTQGNTTKAGPKEKGELSGEKIIVSINQRHG</sequence>
<dbReference type="EMBL" id="LR699119">
    <property type="protein sequence ID" value="VVC74984.1"/>
    <property type="molecule type" value="Genomic_DNA"/>
</dbReference>
<feature type="compositionally biased region" description="Polar residues" evidence="1">
    <location>
        <begin position="1"/>
        <end position="14"/>
    </location>
</feature>
<dbReference type="RefSeq" id="WP_148337878.1">
    <property type="nucleotide sequence ID" value="NZ_LR699119.1"/>
</dbReference>
<dbReference type="KEGG" id="asip:AQUSIP_02580"/>
<organism evidence="2 3">
    <name type="scientific">Aquicella siphonis</name>
    <dbReference type="NCBI Taxonomy" id="254247"/>
    <lineage>
        <taxon>Bacteria</taxon>
        <taxon>Pseudomonadati</taxon>
        <taxon>Pseudomonadota</taxon>
        <taxon>Gammaproteobacteria</taxon>
        <taxon>Legionellales</taxon>
        <taxon>Coxiellaceae</taxon>
        <taxon>Aquicella</taxon>
    </lineage>
</organism>